<accession>A0A2J4RL40</accession>
<gene>
    <name evidence="3" type="ORF">CWN50_02565</name>
</gene>
<reference evidence="3 4" key="2">
    <citation type="submission" date="2018-01" db="EMBL/GenBank/DDBJ databases">
        <title>Genomic study of Klebsiella pneumoniae.</title>
        <authorList>
            <person name="Yang Y."/>
            <person name="Bicalho R."/>
        </authorList>
    </citation>
    <scope>NUCLEOTIDE SEQUENCE [LARGE SCALE GENOMIC DNA]</scope>
    <source>
        <strain evidence="3 4">A11</strain>
    </source>
</reference>
<evidence type="ECO:0000313" key="3">
    <source>
        <dbReference type="EMBL" id="PLL43933.1"/>
    </source>
</evidence>
<dbReference type="Pfam" id="PF04233">
    <property type="entry name" value="Phage_Mu_F"/>
    <property type="match status" value="1"/>
</dbReference>
<reference evidence="3 4" key="1">
    <citation type="submission" date="2017-11" db="EMBL/GenBank/DDBJ databases">
        <authorList>
            <person name="Han C.G."/>
        </authorList>
    </citation>
    <scope>NUCLEOTIDE SEQUENCE [LARGE SCALE GENOMIC DNA]</scope>
    <source>
        <strain evidence="3 4">A11</strain>
    </source>
</reference>
<protein>
    <submittedName>
        <fullName evidence="3">Phage head morphogenesis protein</fullName>
    </submittedName>
</protein>
<feature type="region of interest" description="Disordered" evidence="1">
    <location>
        <begin position="402"/>
        <end position="421"/>
    </location>
</feature>
<sequence>MAKSEPRYDAGYPLAIELVYAQRLGDNARLVGKWVRDACIKTYRAIGKSGAVLNTDAADGKDISVDDLLGDFIAAATVKKVRVYIKKKAGKNYSRMTREQQEKLLRSVAQELLPDASIFLKAIPALLKDGEFGAVPAYAFSEVRRQAGISLAKDFARVTGSKPDTYLRVINRAADDVQAAIVNGQFGLTDEYYQSYYQRFRVDGVNLIDLKTGLSATPDTAGAISKPLASLTDPMRAASTVPSLPAMDAANTQLANSAVDDFRLIVRAAADIDLAPGIKLPTENMADLISIDIYDGDKKLLEQTADWLTESMGRMENVSDEALQRGIKVVQQGLREGRGVDYIADKLATEMEIPYRRARNVARNEIGNQAWNLEEANARIAGMKIYRWRGMLDERERKLHVEREGKAYEPTRPPQDGNPGQPHLCRCFPEWLFSASDVEEAEKEIAARNTGQR</sequence>
<evidence type="ECO:0000259" key="2">
    <source>
        <dbReference type="Pfam" id="PF04233"/>
    </source>
</evidence>
<evidence type="ECO:0000256" key="1">
    <source>
        <dbReference type="SAM" id="MobiDB-lite"/>
    </source>
</evidence>
<proteinExistence type="predicted"/>
<dbReference type="Proteomes" id="UP000234505">
    <property type="component" value="Unassembled WGS sequence"/>
</dbReference>
<dbReference type="InterPro" id="IPR006528">
    <property type="entry name" value="Phage_head_morphogenesis_dom"/>
</dbReference>
<dbReference type="EMBL" id="PIDS01000038">
    <property type="protein sequence ID" value="PLL43933.1"/>
    <property type="molecule type" value="Genomic_DNA"/>
</dbReference>
<comment type="caution">
    <text evidence="3">The sequence shown here is derived from an EMBL/GenBank/DDBJ whole genome shotgun (WGS) entry which is preliminary data.</text>
</comment>
<dbReference type="RefSeq" id="WP_117006190.1">
    <property type="nucleotide sequence ID" value="NZ_JAHBNO010000002.1"/>
</dbReference>
<feature type="domain" description="Phage head morphogenesis" evidence="2">
    <location>
        <begin position="329"/>
        <end position="427"/>
    </location>
</feature>
<dbReference type="AlphaFoldDB" id="A0A2J4RL40"/>
<name>A0A2J4RL40_9ENTR</name>
<organism evidence="3 4">
    <name type="scientific">Klebsiella michiganensis</name>
    <dbReference type="NCBI Taxonomy" id="1134687"/>
    <lineage>
        <taxon>Bacteria</taxon>
        <taxon>Pseudomonadati</taxon>
        <taxon>Pseudomonadota</taxon>
        <taxon>Gammaproteobacteria</taxon>
        <taxon>Enterobacterales</taxon>
        <taxon>Enterobacteriaceae</taxon>
        <taxon>Klebsiella/Raoultella group</taxon>
        <taxon>Klebsiella</taxon>
    </lineage>
</organism>
<evidence type="ECO:0000313" key="4">
    <source>
        <dbReference type="Proteomes" id="UP000234505"/>
    </source>
</evidence>